<sequence>MNGRSPLHFQPFAIVDAKSNLKCSVLGEMEIVAHELAPKRWRVTYVDIGAYSPINKLVVDTSERMTSIRDEILSVVARGEELSGSEYVVQATIDRTEDGGAEWVNVHYCIDKLAGT</sequence>
<name>A0A3F2RC53_9STRA</name>
<dbReference type="Proteomes" id="UP000277300">
    <property type="component" value="Unassembled WGS sequence"/>
</dbReference>
<protein>
    <submittedName>
        <fullName evidence="1">Uncharacterized protein</fullName>
    </submittedName>
</protein>
<dbReference type="AlphaFoldDB" id="A0A3F2RC53"/>
<organism evidence="1 2">
    <name type="scientific">Phytophthora kernoviae</name>
    <dbReference type="NCBI Taxonomy" id="325452"/>
    <lineage>
        <taxon>Eukaryota</taxon>
        <taxon>Sar</taxon>
        <taxon>Stramenopiles</taxon>
        <taxon>Oomycota</taxon>
        <taxon>Peronosporomycetes</taxon>
        <taxon>Peronosporales</taxon>
        <taxon>Peronosporaceae</taxon>
        <taxon>Phytophthora</taxon>
    </lineage>
</organism>
<evidence type="ECO:0000313" key="2">
    <source>
        <dbReference type="Proteomes" id="UP000277300"/>
    </source>
</evidence>
<dbReference type="EMBL" id="MBDO02000763">
    <property type="protein sequence ID" value="RLN52374.1"/>
    <property type="molecule type" value="Genomic_DNA"/>
</dbReference>
<reference evidence="1 2" key="1">
    <citation type="submission" date="2018-07" db="EMBL/GenBank/DDBJ databases">
        <title>Genome sequencing of oomycete isolates from Chile give support for New Zealand origin for Phytophthora kernoviae and make available the first Nothophytophthora sp. genome.</title>
        <authorList>
            <person name="Studholme D.J."/>
            <person name="Sanfuentes E."/>
            <person name="Panda P."/>
            <person name="Hill R."/>
            <person name="Sambles C."/>
            <person name="Grant M."/>
            <person name="Williams N.M."/>
            <person name="Mcdougal R.L."/>
        </authorList>
    </citation>
    <scope>NUCLEOTIDE SEQUENCE [LARGE SCALE GENOMIC DNA]</scope>
    <source>
        <strain evidence="1">Chile6</strain>
    </source>
</reference>
<gene>
    <name evidence="1" type="ORF">BBP00_00009630</name>
</gene>
<comment type="caution">
    <text evidence="1">The sequence shown here is derived from an EMBL/GenBank/DDBJ whole genome shotgun (WGS) entry which is preliminary data.</text>
</comment>
<proteinExistence type="predicted"/>
<accession>A0A3F2RC53</accession>
<evidence type="ECO:0000313" key="1">
    <source>
        <dbReference type="EMBL" id="RLN52374.1"/>
    </source>
</evidence>